<dbReference type="EMBL" id="JH711574">
    <property type="protein sequence ID" value="EIW85401.1"/>
    <property type="molecule type" value="Genomic_DNA"/>
</dbReference>
<dbReference type="GeneID" id="19208791"/>
<evidence type="ECO:0000313" key="2">
    <source>
        <dbReference type="EMBL" id="EIW85401.1"/>
    </source>
</evidence>
<feature type="region of interest" description="Disordered" evidence="1">
    <location>
        <begin position="1"/>
        <end position="30"/>
    </location>
</feature>
<reference evidence="3" key="1">
    <citation type="journal article" date="2012" name="Science">
        <title>The Paleozoic origin of enzymatic lignin decomposition reconstructed from 31 fungal genomes.</title>
        <authorList>
            <person name="Floudas D."/>
            <person name="Binder M."/>
            <person name="Riley R."/>
            <person name="Barry K."/>
            <person name="Blanchette R.A."/>
            <person name="Henrissat B."/>
            <person name="Martinez A.T."/>
            <person name="Otillar R."/>
            <person name="Spatafora J.W."/>
            <person name="Yadav J.S."/>
            <person name="Aerts A."/>
            <person name="Benoit I."/>
            <person name="Boyd A."/>
            <person name="Carlson A."/>
            <person name="Copeland A."/>
            <person name="Coutinho P.M."/>
            <person name="de Vries R.P."/>
            <person name="Ferreira P."/>
            <person name="Findley K."/>
            <person name="Foster B."/>
            <person name="Gaskell J."/>
            <person name="Glotzer D."/>
            <person name="Gorecki P."/>
            <person name="Heitman J."/>
            <person name="Hesse C."/>
            <person name="Hori C."/>
            <person name="Igarashi K."/>
            <person name="Jurgens J.A."/>
            <person name="Kallen N."/>
            <person name="Kersten P."/>
            <person name="Kohler A."/>
            <person name="Kuees U."/>
            <person name="Kumar T.K.A."/>
            <person name="Kuo A."/>
            <person name="LaButti K."/>
            <person name="Larrondo L.F."/>
            <person name="Lindquist E."/>
            <person name="Ling A."/>
            <person name="Lombard V."/>
            <person name="Lucas S."/>
            <person name="Lundell T."/>
            <person name="Martin R."/>
            <person name="McLaughlin D.J."/>
            <person name="Morgenstern I."/>
            <person name="Morin E."/>
            <person name="Murat C."/>
            <person name="Nagy L.G."/>
            <person name="Nolan M."/>
            <person name="Ohm R.A."/>
            <person name="Patyshakuliyeva A."/>
            <person name="Rokas A."/>
            <person name="Ruiz-Duenas F.J."/>
            <person name="Sabat G."/>
            <person name="Salamov A."/>
            <person name="Samejima M."/>
            <person name="Schmutz J."/>
            <person name="Slot J.C."/>
            <person name="St John F."/>
            <person name="Stenlid J."/>
            <person name="Sun H."/>
            <person name="Sun S."/>
            <person name="Syed K."/>
            <person name="Tsang A."/>
            <person name="Wiebenga A."/>
            <person name="Young D."/>
            <person name="Pisabarro A."/>
            <person name="Eastwood D.C."/>
            <person name="Martin F."/>
            <person name="Cullen D."/>
            <person name="Grigoriev I.V."/>
            <person name="Hibbett D.S."/>
        </authorList>
    </citation>
    <scope>NUCLEOTIDE SEQUENCE [LARGE SCALE GENOMIC DNA]</scope>
    <source>
        <strain evidence="3">RWD-64-598 SS2</strain>
    </source>
</reference>
<evidence type="ECO:0000256" key="1">
    <source>
        <dbReference type="SAM" id="MobiDB-lite"/>
    </source>
</evidence>
<sequence length="145" mass="16594">MDARTASENPRISSKGVIERDGRGPAGSRMMRGVVDRADEGRRVKLWLKRNNKCGEVPVENIRERARPRVGVDWDIFVLSLQILDTVERNEEDLRRAPQTCKMLNHKEKLPAGNCRLNAVEFDDKGRYTFATGMLGCVEMYLEMQ</sequence>
<dbReference type="Proteomes" id="UP000053558">
    <property type="component" value="Unassembled WGS sequence"/>
</dbReference>
<name>A0A5M3N3C5_CONPW</name>
<protein>
    <submittedName>
        <fullName evidence="2">Uncharacterized protein</fullName>
    </submittedName>
</protein>
<keyword evidence="3" id="KW-1185">Reference proteome</keyword>
<proteinExistence type="predicted"/>
<dbReference type="AlphaFoldDB" id="A0A5M3N3C5"/>
<feature type="compositionally biased region" description="Polar residues" evidence="1">
    <location>
        <begin position="1"/>
        <end position="12"/>
    </location>
</feature>
<accession>A0A5M3N3C5</accession>
<dbReference type="KEGG" id="cput:CONPUDRAFT_70217"/>
<evidence type="ECO:0000313" key="3">
    <source>
        <dbReference type="Proteomes" id="UP000053558"/>
    </source>
</evidence>
<dbReference type="RefSeq" id="XP_007764184.1">
    <property type="nucleotide sequence ID" value="XM_007765994.1"/>
</dbReference>
<gene>
    <name evidence="2" type="ORF">CONPUDRAFT_70217</name>
</gene>
<organism evidence="2 3">
    <name type="scientific">Coniophora puteana (strain RWD-64-598)</name>
    <name type="common">Brown rot fungus</name>
    <dbReference type="NCBI Taxonomy" id="741705"/>
    <lineage>
        <taxon>Eukaryota</taxon>
        <taxon>Fungi</taxon>
        <taxon>Dikarya</taxon>
        <taxon>Basidiomycota</taxon>
        <taxon>Agaricomycotina</taxon>
        <taxon>Agaricomycetes</taxon>
        <taxon>Agaricomycetidae</taxon>
        <taxon>Boletales</taxon>
        <taxon>Coniophorineae</taxon>
        <taxon>Coniophoraceae</taxon>
        <taxon>Coniophora</taxon>
    </lineage>
</organism>
<comment type="caution">
    <text evidence="2">The sequence shown here is derived from an EMBL/GenBank/DDBJ whole genome shotgun (WGS) entry which is preliminary data.</text>
</comment>